<dbReference type="GO" id="GO:0005524">
    <property type="term" value="F:ATP binding"/>
    <property type="evidence" value="ECO:0007669"/>
    <property type="project" value="InterPro"/>
</dbReference>
<feature type="non-terminal residue" evidence="2">
    <location>
        <position position="203"/>
    </location>
</feature>
<gene>
    <name evidence="2" type="ORF">X975_14078</name>
</gene>
<dbReference type="Pfam" id="PF12330">
    <property type="entry name" value="Haspin_kinase"/>
    <property type="match status" value="1"/>
</dbReference>
<dbReference type="Gene3D" id="1.10.510.10">
    <property type="entry name" value="Transferase(Phosphotransferase) domain 1"/>
    <property type="match status" value="1"/>
</dbReference>
<dbReference type="GO" id="GO:0005634">
    <property type="term" value="C:nucleus"/>
    <property type="evidence" value="ECO:0007669"/>
    <property type="project" value="TreeGrafter"/>
</dbReference>
<organism evidence="2 3">
    <name type="scientific">Stegodyphus mimosarum</name>
    <name type="common">African social velvet spider</name>
    <dbReference type="NCBI Taxonomy" id="407821"/>
    <lineage>
        <taxon>Eukaryota</taxon>
        <taxon>Metazoa</taxon>
        <taxon>Ecdysozoa</taxon>
        <taxon>Arthropoda</taxon>
        <taxon>Chelicerata</taxon>
        <taxon>Arachnida</taxon>
        <taxon>Araneae</taxon>
        <taxon>Araneomorphae</taxon>
        <taxon>Entelegynae</taxon>
        <taxon>Eresoidea</taxon>
        <taxon>Eresidae</taxon>
        <taxon>Stegodyphus</taxon>
    </lineage>
</organism>
<dbReference type="EMBL" id="KK117714">
    <property type="protein sequence ID" value="KFM71235.1"/>
    <property type="molecule type" value="Genomic_DNA"/>
</dbReference>
<dbReference type="PANTHER" id="PTHR24419">
    <property type="entry name" value="INTERLEUKIN-1 RECEPTOR-ASSOCIATED KINASE"/>
    <property type="match status" value="1"/>
</dbReference>
<evidence type="ECO:0000313" key="2">
    <source>
        <dbReference type="EMBL" id="KFM71235.1"/>
    </source>
</evidence>
<dbReference type="SUPFAM" id="SSF56112">
    <property type="entry name" value="Protein kinase-like (PK-like)"/>
    <property type="match status" value="1"/>
</dbReference>
<dbReference type="GO" id="GO:0035556">
    <property type="term" value="P:intracellular signal transduction"/>
    <property type="evidence" value="ECO:0007669"/>
    <property type="project" value="TreeGrafter"/>
</dbReference>
<dbReference type="GO" id="GO:0005737">
    <property type="term" value="C:cytoplasm"/>
    <property type="evidence" value="ECO:0007669"/>
    <property type="project" value="TreeGrafter"/>
</dbReference>
<dbReference type="GO" id="GO:0000278">
    <property type="term" value="P:mitotic cell cycle"/>
    <property type="evidence" value="ECO:0007669"/>
    <property type="project" value="TreeGrafter"/>
</dbReference>
<dbReference type="InterPro" id="IPR000719">
    <property type="entry name" value="Prot_kinase_dom"/>
</dbReference>
<proteinExistence type="predicted"/>
<dbReference type="OMA" id="GHAQYEL"/>
<protein>
    <submittedName>
        <fullName evidence="2">Putative serine/threonine-protein kinase haspin-like protein</fullName>
    </submittedName>
</protein>
<keyword evidence="2" id="KW-0808">Transferase</keyword>
<dbReference type="GO" id="GO:0072354">
    <property type="term" value="F:histone H3T3 kinase activity"/>
    <property type="evidence" value="ECO:0007669"/>
    <property type="project" value="TreeGrafter"/>
</dbReference>
<sequence length="203" mass="23581">MYVIFEMDYGGISLSKYMPKTQKEALSIVLQLGLALAVAEEALLFEHRDLHLDNVLVKKTDKSVAYFRLKGVPIVVDNLGWEVIIIDFSLSKMVLNNTTYFHDLRFSDELFQQQGHAQYELYRVMKKALKNKWDQTLLLTNMQWVTLIGKELFRELEKLGLGKKSPALQKYLYVTERSLSAQEFISLCVDSTNELYDKLFKPK</sequence>
<dbReference type="AlphaFoldDB" id="A0A087U1J6"/>
<dbReference type="PROSITE" id="PS50011">
    <property type="entry name" value="PROTEIN_KINASE_DOM"/>
    <property type="match status" value="1"/>
</dbReference>
<evidence type="ECO:0000313" key="3">
    <source>
        <dbReference type="Proteomes" id="UP000054359"/>
    </source>
</evidence>
<dbReference type="OrthoDB" id="6420166at2759"/>
<evidence type="ECO:0000259" key="1">
    <source>
        <dbReference type="PROSITE" id="PS50011"/>
    </source>
</evidence>
<dbReference type="STRING" id="407821.A0A087U1J6"/>
<keyword evidence="2" id="KW-0418">Kinase</keyword>
<dbReference type="PANTHER" id="PTHR24419:SF18">
    <property type="entry name" value="SERINE_THREONINE-PROTEIN KINASE HASPIN"/>
    <property type="match status" value="1"/>
</dbReference>
<name>A0A087U1J6_STEMI</name>
<reference evidence="2 3" key="1">
    <citation type="submission" date="2013-11" db="EMBL/GenBank/DDBJ databases">
        <title>Genome sequencing of Stegodyphus mimosarum.</title>
        <authorList>
            <person name="Bechsgaard J."/>
        </authorList>
    </citation>
    <scope>NUCLEOTIDE SEQUENCE [LARGE SCALE GENOMIC DNA]</scope>
</reference>
<feature type="domain" description="Protein kinase" evidence="1">
    <location>
        <begin position="1"/>
        <end position="203"/>
    </location>
</feature>
<dbReference type="InterPro" id="IPR011009">
    <property type="entry name" value="Kinase-like_dom_sf"/>
</dbReference>
<keyword evidence="3" id="KW-1185">Reference proteome</keyword>
<dbReference type="Proteomes" id="UP000054359">
    <property type="component" value="Unassembled WGS sequence"/>
</dbReference>
<accession>A0A087U1J6</accession>